<dbReference type="AlphaFoldDB" id="A0A8J6JQ55"/>
<dbReference type="Proteomes" id="UP000770717">
    <property type="component" value="Unassembled WGS sequence"/>
</dbReference>
<evidence type="ECO:0000256" key="1">
    <source>
        <dbReference type="SAM" id="MobiDB-lite"/>
    </source>
</evidence>
<accession>A0A8J6JQ55</accession>
<feature type="region of interest" description="Disordered" evidence="1">
    <location>
        <begin position="1"/>
        <end position="53"/>
    </location>
</feature>
<name>A0A8J6JQ55_ELECQ</name>
<comment type="caution">
    <text evidence="2">The sequence shown here is derived from an EMBL/GenBank/DDBJ whole genome shotgun (WGS) entry which is preliminary data.</text>
</comment>
<organism evidence="2 3">
    <name type="scientific">Eleutherodactylus coqui</name>
    <name type="common">Puerto Rican coqui</name>
    <dbReference type="NCBI Taxonomy" id="57060"/>
    <lineage>
        <taxon>Eukaryota</taxon>
        <taxon>Metazoa</taxon>
        <taxon>Chordata</taxon>
        <taxon>Craniata</taxon>
        <taxon>Vertebrata</taxon>
        <taxon>Euteleostomi</taxon>
        <taxon>Amphibia</taxon>
        <taxon>Batrachia</taxon>
        <taxon>Anura</taxon>
        <taxon>Neobatrachia</taxon>
        <taxon>Hyloidea</taxon>
        <taxon>Eleutherodactylidae</taxon>
        <taxon>Eleutherodactylinae</taxon>
        <taxon>Eleutherodactylus</taxon>
        <taxon>Eleutherodactylus</taxon>
    </lineage>
</organism>
<gene>
    <name evidence="2" type="ORF">GDO78_014427</name>
</gene>
<evidence type="ECO:0000313" key="3">
    <source>
        <dbReference type="Proteomes" id="UP000770717"/>
    </source>
</evidence>
<dbReference type="EMBL" id="WNTK01001229">
    <property type="protein sequence ID" value="KAG9467721.1"/>
    <property type="molecule type" value="Genomic_DNA"/>
</dbReference>
<protein>
    <submittedName>
        <fullName evidence="2">Uncharacterized protein</fullName>
    </submittedName>
</protein>
<sequence length="85" mass="9405">MEACNPKKQEDQESADTHTAREPVQGSHAGEQQGGAARNDSTHKEQSSKHSEFSWMEIKCCEEEEKSGGCGGFPIERYRGCCLQT</sequence>
<proteinExistence type="predicted"/>
<keyword evidence="3" id="KW-1185">Reference proteome</keyword>
<reference evidence="2" key="1">
    <citation type="thesis" date="2020" institute="ProQuest LLC" country="789 East Eisenhower Parkway, Ann Arbor, MI, USA">
        <title>Comparative Genomics and Chromosome Evolution.</title>
        <authorList>
            <person name="Mudd A.B."/>
        </authorList>
    </citation>
    <scope>NUCLEOTIDE SEQUENCE</scope>
    <source>
        <strain evidence="2">HN-11 Male</strain>
        <tissue evidence="2">Kidney and liver</tissue>
    </source>
</reference>
<evidence type="ECO:0000313" key="2">
    <source>
        <dbReference type="EMBL" id="KAG9467721.1"/>
    </source>
</evidence>
<feature type="compositionally biased region" description="Basic and acidic residues" evidence="1">
    <location>
        <begin position="1"/>
        <end position="21"/>
    </location>
</feature>
<feature type="compositionally biased region" description="Basic and acidic residues" evidence="1">
    <location>
        <begin position="40"/>
        <end position="52"/>
    </location>
</feature>